<organism evidence="2 3">
    <name type="scientific">Oryzisolibacter propanilivorax</name>
    <dbReference type="NCBI Taxonomy" id="1527607"/>
    <lineage>
        <taxon>Bacteria</taxon>
        <taxon>Pseudomonadati</taxon>
        <taxon>Pseudomonadota</taxon>
        <taxon>Betaproteobacteria</taxon>
        <taxon>Burkholderiales</taxon>
        <taxon>Comamonadaceae</taxon>
        <taxon>Oryzisolibacter</taxon>
    </lineage>
</organism>
<keyword evidence="1" id="KW-0812">Transmembrane</keyword>
<gene>
    <name evidence="2" type="ORF">SAMN05428957_10340</name>
</gene>
<dbReference type="RefSeq" id="WP_091567662.1">
    <property type="nucleotide sequence ID" value="NZ_FNHP01000003.1"/>
</dbReference>
<sequence length="166" mass="17766">MRAHLLPPSARHAFGRTAGLGLALLVLAGSGLAAVIWWLVLGAGQMHRTAWVAAGLSGWTACALLAWRWWRELPAGLLAWDGAAWSLEPATAGTPPQPLTQPPRVALDLQSALLLSVRLQPCGTRWLWLRQGAATSPDAWLSLRRALYSRAFMAPDPGPSPTPPST</sequence>
<evidence type="ECO:0000313" key="3">
    <source>
        <dbReference type="Proteomes" id="UP000198552"/>
    </source>
</evidence>
<accession>A0A1G9R6L5</accession>
<keyword evidence="1" id="KW-1133">Transmembrane helix</keyword>
<feature type="transmembrane region" description="Helical" evidence="1">
    <location>
        <begin position="49"/>
        <end position="70"/>
    </location>
</feature>
<protein>
    <recommendedName>
        <fullName evidence="4">Toxin CptA</fullName>
    </recommendedName>
</protein>
<dbReference type="EMBL" id="FNHP01000003">
    <property type="protein sequence ID" value="SDM18477.1"/>
    <property type="molecule type" value="Genomic_DNA"/>
</dbReference>
<keyword evidence="3" id="KW-1185">Reference proteome</keyword>
<reference evidence="3" key="1">
    <citation type="submission" date="2016-10" db="EMBL/GenBank/DDBJ databases">
        <authorList>
            <person name="Varghese N."/>
            <person name="Submissions S."/>
        </authorList>
    </citation>
    <scope>NUCLEOTIDE SEQUENCE [LARGE SCALE GENOMIC DNA]</scope>
    <source>
        <strain evidence="3">EPL6</strain>
    </source>
</reference>
<proteinExistence type="predicted"/>
<dbReference type="STRING" id="1527607.SAMN05428957_10340"/>
<name>A0A1G9R6L5_9BURK</name>
<dbReference type="AlphaFoldDB" id="A0A1G9R6L5"/>
<evidence type="ECO:0000313" key="2">
    <source>
        <dbReference type="EMBL" id="SDM18477.1"/>
    </source>
</evidence>
<evidence type="ECO:0008006" key="4">
    <source>
        <dbReference type="Google" id="ProtNLM"/>
    </source>
</evidence>
<keyword evidence="1" id="KW-0472">Membrane</keyword>
<dbReference type="Proteomes" id="UP000198552">
    <property type="component" value="Unassembled WGS sequence"/>
</dbReference>
<evidence type="ECO:0000256" key="1">
    <source>
        <dbReference type="SAM" id="Phobius"/>
    </source>
</evidence>
<dbReference type="OrthoDB" id="9157092at2"/>